<dbReference type="Proteomes" id="UP000837675">
    <property type="component" value="Unassembled WGS sequence"/>
</dbReference>
<keyword evidence="3" id="KW-1185">Reference proteome</keyword>
<reference evidence="2" key="1">
    <citation type="submission" date="2021-06" db="EMBL/GenBank/DDBJ databases">
        <authorList>
            <person name="Nardi T."/>
            <person name="Nardi T."/>
        </authorList>
    </citation>
    <scope>NUCLEOTIDE SEQUENCE</scope>
</reference>
<feature type="chain" id="PRO_5035867612" evidence="1">
    <location>
        <begin position="20"/>
        <end position="83"/>
    </location>
</feature>
<dbReference type="AlphaFoldDB" id="A0A8S4BVB0"/>
<dbReference type="EMBL" id="CAJVAF010000042">
    <property type="protein sequence ID" value="CAG7589541.1"/>
    <property type="molecule type" value="Genomic_DNA"/>
</dbReference>
<name>A0A8S4BVB0_9ACAR</name>
<keyword evidence="1" id="KW-0732">Signal</keyword>
<proteinExistence type="predicted"/>
<accession>A0A8S4BVB0</accession>
<organism evidence="2 3">
    <name type="scientific">Hyalomma marginatum</name>
    <dbReference type="NCBI Taxonomy" id="34627"/>
    <lineage>
        <taxon>Eukaryota</taxon>
        <taxon>Metazoa</taxon>
        <taxon>Ecdysozoa</taxon>
        <taxon>Arthropoda</taxon>
        <taxon>Chelicerata</taxon>
        <taxon>Arachnida</taxon>
        <taxon>Acari</taxon>
        <taxon>Parasitiformes</taxon>
        <taxon>Ixodida</taxon>
        <taxon>Ixodoidea</taxon>
        <taxon>Ixodidae</taxon>
        <taxon>Hyalomminae</taxon>
        <taxon>Hyalomma</taxon>
    </lineage>
</organism>
<comment type="caution">
    <text evidence="2">The sequence shown here is derived from an EMBL/GenBank/DDBJ whole genome shotgun (WGS) entry which is preliminary data.</text>
</comment>
<evidence type="ECO:0000256" key="1">
    <source>
        <dbReference type="SAM" id="SignalP"/>
    </source>
</evidence>
<gene>
    <name evidence="2" type="ORF">MHYMCMPASI_00157</name>
</gene>
<evidence type="ECO:0000313" key="2">
    <source>
        <dbReference type="EMBL" id="CAG7589541.1"/>
    </source>
</evidence>
<sequence>MKFHRFTAHFIGGLLFTAAFPGAGEMSVASKFASPVLSSTAYASRHALKPVILEESNGISTCLLNIASDAAFCRLMAVPYLPL</sequence>
<feature type="signal peptide" evidence="1">
    <location>
        <begin position="1"/>
        <end position="19"/>
    </location>
</feature>
<protein>
    <submittedName>
        <fullName evidence="2">Uncharacterized protein</fullName>
    </submittedName>
</protein>
<evidence type="ECO:0000313" key="3">
    <source>
        <dbReference type="Proteomes" id="UP000837675"/>
    </source>
</evidence>